<dbReference type="InterPro" id="IPR058913">
    <property type="entry name" value="Integrase_dom_put"/>
</dbReference>
<dbReference type="InterPro" id="IPR012337">
    <property type="entry name" value="RNaseH-like_sf"/>
</dbReference>
<dbReference type="Gene3D" id="3.30.420.10">
    <property type="entry name" value="Ribonuclease H-like superfamily/Ribonuclease H"/>
    <property type="match status" value="1"/>
</dbReference>
<sequence length="384" mass="44714">MSDLDDLVSLYFRLSFTNKEILGMLAHSHQTIISVRTLKRICKRLGLFRRKNQSNLEEVLAFVQQEIMTNGQMQGYRWLHLRAVQKGFVVSQDTVRRIIKLVDPQGVELRRARRLRRRQYQCRGPNALWHMDGYDKLKPYGIAISGCIDGFSRYVLWMEAYTTNNDPKLISSYFLKTVSGVNGCPERIRADRGTENSSVEQMQIFLRRNHTDNFAGEKSFIYGRSTANQRIEGWWATLRKQSAQFWMNLFQTFQDDGHFTGDFLDKSLIQFCFLNLIQDELDDVVNTWNSHRIRPSASAASGRPVVMYSFPELHRAQDRLKPIVADEITVCMEECRPKGQYPCDETIFELCCLLMVENDWDAPRDPLVAADLYIKLREEILQSI</sequence>
<dbReference type="GO" id="GO:0003676">
    <property type="term" value="F:nucleic acid binding"/>
    <property type="evidence" value="ECO:0007669"/>
    <property type="project" value="InterPro"/>
</dbReference>
<dbReference type="AlphaFoldDB" id="A0A147AHG8"/>
<dbReference type="Pfam" id="PF24764">
    <property type="entry name" value="rva_4"/>
    <property type="match status" value="1"/>
</dbReference>
<evidence type="ECO:0000259" key="1">
    <source>
        <dbReference type="Pfam" id="PF24764"/>
    </source>
</evidence>
<dbReference type="GeneID" id="118558974"/>
<protein>
    <recommendedName>
        <fullName evidence="1">Integrase core domain-containing protein</fullName>
    </recommendedName>
</protein>
<proteinExistence type="predicted"/>
<name>A0A147AHG8_FUNHE</name>
<dbReference type="PANTHER" id="PTHR46791">
    <property type="entry name" value="EXPRESSED PROTEIN"/>
    <property type="match status" value="1"/>
</dbReference>
<feature type="domain" description="Integrase core" evidence="1">
    <location>
        <begin position="120"/>
        <end position="297"/>
    </location>
</feature>
<reference evidence="2" key="1">
    <citation type="submission" date="2015-01" db="EMBL/GenBank/DDBJ databases">
        <title>EvidentialGene: Evidence-directed Construction of Complete mRNA Transcriptomes without Genomes.</title>
        <authorList>
            <person name="Gilbert D.G."/>
        </authorList>
    </citation>
    <scope>NUCLEOTIDE SEQUENCE</scope>
</reference>
<dbReference type="EMBL" id="GCES01045471">
    <property type="protein sequence ID" value="JAR40852.1"/>
    <property type="molecule type" value="Transcribed_RNA"/>
</dbReference>
<dbReference type="RefSeq" id="XP_035985476.1">
    <property type="nucleotide sequence ID" value="XM_036129583.1"/>
</dbReference>
<dbReference type="OrthoDB" id="10045093at2759"/>
<dbReference type="EMBL" id="GCES01008466">
    <property type="protein sequence ID" value="JAR77857.1"/>
    <property type="molecule type" value="Transcribed_RNA"/>
</dbReference>
<dbReference type="PANTHER" id="PTHR46791:SF13">
    <property type="entry name" value="CLR5 DOMAIN-CONTAINING PROTEIN"/>
    <property type="match status" value="1"/>
</dbReference>
<dbReference type="SUPFAM" id="SSF53098">
    <property type="entry name" value="Ribonuclease H-like"/>
    <property type="match status" value="1"/>
</dbReference>
<accession>A0A147AHG8</accession>
<dbReference type="InterPro" id="IPR036397">
    <property type="entry name" value="RNaseH_sf"/>
</dbReference>
<organism evidence="2">
    <name type="scientific">Fundulus heteroclitus</name>
    <name type="common">Killifish</name>
    <name type="synonym">Mummichog</name>
    <dbReference type="NCBI Taxonomy" id="8078"/>
    <lineage>
        <taxon>Eukaryota</taxon>
        <taxon>Metazoa</taxon>
        <taxon>Chordata</taxon>
        <taxon>Craniata</taxon>
        <taxon>Vertebrata</taxon>
        <taxon>Euteleostomi</taxon>
        <taxon>Actinopterygii</taxon>
        <taxon>Neopterygii</taxon>
        <taxon>Teleostei</taxon>
        <taxon>Neoteleostei</taxon>
        <taxon>Acanthomorphata</taxon>
        <taxon>Ovalentaria</taxon>
        <taxon>Atherinomorphae</taxon>
        <taxon>Cyprinodontiformes</taxon>
        <taxon>Fundulidae</taxon>
        <taxon>Fundulus</taxon>
    </lineage>
</organism>
<evidence type="ECO:0000313" key="2">
    <source>
        <dbReference type="EMBL" id="JAR77857.1"/>
    </source>
</evidence>